<dbReference type="InterPro" id="IPR026960">
    <property type="entry name" value="RVT-Znf"/>
</dbReference>
<dbReference type="EMBL" id="QGKW02001940">
    <property type="protein sequence ID" value="KAF2554898.1"/>
    <property type="molecule type" value="Genomic_DNA"/>
</dbReference>
<accession>A0A8S9GLP2</accession>
<evidence type="ECO:0000259" key="1">
    <source>
        <dbReference type="Pfam" id="PF13966"/>
    </source>
</evidence>
<feature type="domain" description="Reverse transcriptase zinc-binding" evidence="1">
    <location>
        <begin position="10"/>
        <end position="64"/>
    </location>
</feature>
<gene>
    <name evidence="2" type="ORF">F2Q68_00014410</name>
</gene>
<name>A0A8S9GLP2_BRACR</name>
<protein>
    <recommendedName>
        <fullName evidence="1">Reverse transcriptase zinc-binding domain-containing protein</fullName>
    </recommendedName>
</protein>
<reference evidence="2" key="1">
    <citation type="submission" date="2019-12" db="EMBL/GenBank/DDBJ databases">
        <title>Genome sequencing and annotation of Brassica cretica.</title>
        <authorList>
            <person name="Studholme D.J."/>
            <person name="Sarris P.F."/>
        </authorList>
    </citation>
    <scope>NUCLEOTIDE SEQUENCE</scope>
    <source>
        <strain evidence="2">PFS-001/15</strain>
        <tissue evidence="2">Leaf</tissue>
    </source>
</reference>
<comment type="caution">
    <text evidence="2">The sequence shown here is derived from an EMBL/GenBank/DDBJ whole genome shotgun (WGS) entry which is preliminary data.</text>
</comment>
<organism evidence="2 3">
    <name type="scientific">Brassica cretica</name>
    <name type="common">Mustard</name>
    <dbReference type="NCBI Taxonomy" id="69181"/>
    <lineage>
        <taxon>Eukaryota</taxon>
        <taxon>Viridiplantae</taxon>
        <taxon>Streptophyta</taxon>
        <taxon>Embryophyta</taxon>
        <taxon>Tracheophyta</taxon>
        <taxon>Spermatophyta</taxon>
        <taxon>Magnoliopsida</taxon>
        <taxon>eudicotyledons</taxon>
        <taxon>Gunneridae</taxon>
        <taxon>Pentapetalae</taxon>
        <taxon>rosids</taxon>
        <taxon>malvids</taxon>
        <taxon>Brassicales</taxon>
        <taxon>Brassicaceae</taxon>
        <taxon>Brassiceae</taxon>
        <taxon>Brassica</taxon>
    </lineage>
</organism>
<evidence type="ECO:0000313" key="2">
    <source>
        <dbReference type="EMBL" id="KAF2554898.1"/>
    </source>
</evidence>
<dbReference type="Pfam" id="PF13966">
    <property type="entry name" value="zf-RVT"/>
    <property type="match status" value="1"/>
</dbReference>
<dbReference type="OrthoDB" id="1938625at2759"/>
<sequence length="132" mass="14794">MFPMASCGRVPRYAFITWLAFRDRLATGHRTSKWGAPQGCLYCGDPDETRDHLFFACPYTFTLWLKVVGTLFGADPEPDWSITITRLQIGTYNCLTFILLSAHTNLKIVIIDTSQTMTGPAIGEPIRVQGPH</sequence>
<proteinExistence type="predicted"/>
<dbReference type="Proteomes" id="UP000712281">
    <property type="component" value="Unassembled WGS sequence"/>
</dbReference>
<evidence type="ECO:0000313" key="3">
    <source>
        <dbReference type="Proteomes" id="UP000712281"/>
    </source>
</evidence>